<evidence type="ECO:0000313" key="2">
    <source>
        <dbReference type="EMBL" id="GAU44727.1"/>
    </source>
</evidence>
<dbReference type="InterPro" id="IPR026960">
    <property type="entry name" value="RVT-Znf"/>
</dbReference>
<dbReference type="PANTHER" id="PTHR33116:SF86">
    <property type="entry name" value="REVERSE TRANSCRIPTASE DOMAIN-CONTAINING PROTEIN"/>
    <property type="match status" value="1"/>
</dbReference>
<sequence length="740" mass="84525">MHTLKRRTRGAKGELALKIDISKAYDKVEWSFLKGMLIRMGFSDTWVHWMMLCVSSVNYSALVNFEKVGPIRPGRGLRQGDPLSPYLFIIVAEGLTSLIKKAVASGDLHGIKICRGAPAVSHLLFADDCFLFCRSNLSETRKLMEILKIYEEASGQEINLSKSEVFFSRNISSAAQEDLSNLMGVKHVMGTGTYLGLPSTVGRSKKQTFAFIKDRIWKRINSWRSRPLSRADKEMIKYVLQAIPAYVMNIYLLPDSLINDIERMINAFWWGGGDNNKGIRWLAWNKLTCTKEEGGLGFCDFQKFNMAMVAKQGWKFLNNPNSLVARIFKARYFPRSSFLDSCLGTNPSFIWRSIWKSRQVWLQGCRWSIVPLLHMVEADRVIWSAESNGVYSVRSGYRKLMQESNSTFRQTEGEAWGDLWKVQAPPKAKLLLWRICKDCLPTRTRLRNSYVQCPIECSLCMLEPEEEWHMFFECEGSIDAWSVVGLNHIILPRRHKFNNIRDLLFDICRYENKQVAGKMATLLWCLWQNRNNKVWKNNKLSAQQVGVQAAHMWNEWSVVQGISSEQQSGDQQLVANRPTIQWHNPRFGYVKCNVDASFFNIAGATGWGWCVRDHQGRFIIAGSNIMQARLNILEGEAMAIKEAMIEMIQKGFSHVIIESDSKTVVDAISSSQVGISEFSLLISSIKSLLVSNPNFEVKFVKRQANMTVHALARAAYSMSGRRVFESIPRCIENQLINDMN</sequence>
<organism evidence="2 3">
    <name type="scientific">Trifolium subterraneum</name>
    <name type="common">Subterranean clover</name>
    <dbReference type="NCBI Taxonomy" id="3900"/>
    <lineage>
        <taxon>Eukaryota</taxon>
        <taxon>Viridiplantae</taxon>
        <taxon>Streptophyta</taxon>
        <taxon>Embryophyta</taxon>
        <taxon>Tracheophyta</taxon>
        <taxon>Spermatophyta</taxon>
        <taxon>Magnoliopsida</taxon>
        <taxon>eudicotyledons</taxon>
        <taxon>Gunneridae</taxon>
        <taxon>Pentapetalae</taxon>
        <taxon>rosids</taxon>
        <taxon>fabids</taxon>
        <taxon>Fabales</taxon>
        <taxon>Fabaceae</taxon>
        <taxon>Papilionoideae</taxon>
        <taxon>50 kb inversion clade</taxon>
        <taxon>NPAAA clade</taxon>
        <taxon>Hologalegina</taxon>
        <taxon>IRL clade</taxon>
        <taxon>Trifolieae</taxon>
        <taxon>Trifolium</taxon>
    </lineage>
</organism>
<dbReference type="Pfam" id="PF13456">
    <property type="entry name" value="RVT_3"/>
    <property type="match status" value="1"/>
</dbReference>
<accession>A0A2Z6PIX2</accession>
<dbReference type="CDD" id="cd06222">
    <property type="entry name" value="RNase_H_like"/>
    <property type="match status" value="1"/>
</dbReference>
<dbReference type="Pfam" id="PF13966">
    <property type="entry name" value="zf-RVT"/>
    <property type="match status" value="1"/>
</dbReference>
<keyword evidence="3" id="KW-1185">Reference proteome</keyword>
<dbReference type="PANTHER" id="PTHR33116">
    <property type="entry name" value="REVERSE TRANSCRIPTASE ZINC-BINDING DOMAIN-CONTAINING PROTEIN-RELATED-RELATED"/>
    <property type="match status" value="1"/>
</dbReference>
<gene>
    <name evidence="2" type="ORF">TSUD_88120</name>
</gene>
<evidence type="ECO:0000259" key="1">
    <source>
        <dbReference type="PROSITE" id="PS50878"/>
    </source>
</evidence>
<dbReference type="AlphaFoldDB" id="A0A2Z6PIX2"/>
<name>A0A2Z6PIX2_TRISU</name>
<dbReference type="GO" id="GO:0003676">
    <property type="term" value="F:nucleic acid binding"/>
    <property type="evidence" value="ECO:0007669"/>
    <property type="project" value="InterPro"/>
</dbReference>
<dbReference type="EMBL" id="DF974067">
    <property type="protein sequence ID" value="GAU44727.1"/>
    <property type="molecule type" value="Genomic_DNA"/>
</dbReference>
<dbReference type="CDD" id="cd01650">
    <property type="entry name" value="RT_nLTR_like"/>
    <property type="match status" value="1"/>
</dbReference>
<protein>
    <recommendedName>
        <fullName evidence="1">Reverse transcriptase domain-containing protein</fullName>
    </recommendedName>
</protein>
<dbReference type="PROSITE" id="PS50878">
    <property type="entry name" value="RT_POL"/>
    <property type="match status" value="1"/>
</dbReference>
<dbReference type="InterPro" id="IPR043502">
    <property type="entry name" value="DNA/RNA_pol_sf"/>
</dbReference>
<dbReference type="InterPro" id="IPR036397">
    <property type="entry name" value="RNaseH_sf"/>
</dbReference>
<dbReference type="Pfam" id="PF00078">
    <property type="entry name" value="RVT_1"/>
    <property type="match status" value="1"/>
</dbReference>
<dbReference type="GO" id="GO:0004523">
    <property type="term" value="F:RNA-DNA hybrid ribonuclease activity"/>
    <property type="evidence" value="ECO:0007669"/>
    <property type="project" value="InterPro"/>
</dbReference>
<dbReference type="OrthoDB" id="1422831at2759"/>
<reference evidence="3" key="1">
    <citation type="journal article" date="2017" name="Front. Plant Sci.">
        <title>Climate Clever Clovers: New Paradigm to Reduce the Environmental Footprint of Ruminants by Breeding Low Methanogenic Forages Utilizing Haplotype Variation.</title>
        <authorList>
            <person name="Kaur P."/>
            <person name="Appels R."/>
            <person name="Bayer P.E."/>
            <person name="Keeble-Gagnere G."/>
            <person name="Wang J."/>
            <person name="Hirakawa H."/>
            <person name="Shirasawa K."/>
            <person name="Vercoe P."/>
            <person name="Stefanova K."/>
            <person name="Durmic Z."/>
            <person name="Nichols P."/>
            <person name="Revell C."/>
            <person name="Isobe S.N."/>
            <person name="Edwards D."/>
            <person name="Erskine W."/>
        </authorList>
    </citation>
    <scope>NUCLEOTIDE SEQUENCE [LARGE SCALE GENOMIC DNA]</scope>
    <source>
        <strain evidence="3">cv. Daliak</strain>
    </source>
</reference>
<proteinExistence type="predicted"/>
<feature type="domain" description="Reverse transcriptase" evidence="1">
    <location>
        <begin position="1"/>
        <end position="187"/>
    </location>
</feature>
<evidence type="ECO:0000313" key="3">
    <source>
        <dbReference type="Proteomes" id="UP000242715"/>
    </source>
</evidence>
<dbReference type="InterPro" id="IPR000477">
    <property type="entry name" value="RT_dom"/>
</dbReference>
<dbReference type="InterPro" id="IPR044730">
    <property type="entry name" value="RNase_H-like_dom_plant"/>
</dbReference>
<dbReference type="SUPFAM" id="SSF53098">
    <property type="entry name" value="Ribonuclease H-like"/>
    <property type="match status" value="1"/>
</dbReference>
<dbReference type="Proteomes" id="UP000242715">
    <property type="component" value="Unassembled WGS sequence"/>
</dbReference>
<dbReference type="InterPro" id="IPR012337">
    <property type="entry name" value="RNaseH-like_sf"/>
</dbReference>
<dbReference type="SUPFAM" id="SSF56672">
    <property type="entry name" value="DNA/RNA polymerases"/>
    <property type="match status" value="1"/>
</dbReference>
<dbReference type="InterPro" id="IPR002156">
    <property type="entry name" value="RNaseH_domain"/>
</dbReference>
<dbReference type="Gene3D" id="3.30.420.10">
    <property type="entry name" value="Ribonuclease H-like superfamily/Ribonuclease H"/>
    <property type="match status" value="1"/>
</dbReference>